<keyword evidence="7" id="KW-1185">Reference proteome</keyword>
<proteinExistence type="predicted"/>
<evidence type="ECO:0000259" key="4">
    <source>
        <dbReference type="Pfam" id="PF25917"/>
    </source>
</evidence>
<dbReference type="Gene3D" id="2.40.50.100">
    <property type="match status" value="1"/>
</dbReference>
<dbReference type="RefSeq" id="WP_188531737.1">
    <property type="nucleotide sequence ID" value="NZ_BMGR01000009.1"/>
</dbReference>
<feature type="region of interest" description="Disordered" evidence="3">
    <location>
        <begin position="266"/>
        <end position="291"/>
    </location>
</feature>
<feature type="domain" description="Multidrug resistance protein MdtA-like barrel-sandwich hybrid" evidence="4">
    <location>
        <begin position="110"/>
        <end position="219"/>
    </location>
</feature>
<dbReference type="InterPro" id="IPR058625">
    <property type="entry name" value="MdtA-like_BSH"/>
</dbReference>
<comment type="caution">
    <text evidence="6">The sequence shown here is derived from an EMBL/GenBank/DDBJ whole genome shotgun (WGS) entry which is preliminary data.</text>
</comment>
<dbReference type="Proteomes" id="UP000644756">
    <property type="component" value="Unassembled WGS sequence"/>
</dbReference>
<accession>A0A917D3W1</accession>
<evidence type="ECO:0000259" key="5">
    <source>
        <dbReference type="Pfam" id="PF25967"/>
    </source>
</evidence>
<dbReference type="GO" id="GO:1990281">
    <property type="term" value="C:efflux pump complex"/>
    <property type="evidence" value="ECO:0007669"/>
    <property type="project" value="TreeGrafter"/>
</dbReference>
<dbReference type="GO" id="GO:0015562">
    <property type="term" value="F:efflux transmembrane transporter activity"/>
    <property type="evidence" value="ECO:0007669"/>
    <property type="project" value="TreeGrafter"/>
</dbReference>
<keyword evidence="2" id="KW-0175">Coiled coil</keyword>
<dbReference type="SUPFAM" id="SSF111369">
    <property type="entry name" value="HlyD-like secretion proteins"/>
    <property type="match status" value="1"/>
</dbReference>
<dbReference type="InterPro" id="IPR058627">
    <property type="entry name" value="MdtA-like_C"/>
</dbReference>
<name>A0A917D3W1_9BACL</name>
<evidence type="ECO:0000313" key="6">
    <source>
        <dbReference type="EMBL" id="GGG09965.1"/>
    </source>
</evidence>
<evidence type="ECO:0000256" key="1">
    <source>
        <dbReference type="ARBA" id="ARBA00022448"/>
    </source>
</evidence>
<dbReference type="AlphaFoldDB" id="A0A917D3W1"/>
<dbReference type="PANTHER" id="PTHR30469">
    <property type="entry name" value="MULTIDRUG RESISTANCE PROTEIN MDTA"/>
    <property type="match status" value="1"/>
</dbReference>
<evidence type="ECO:0000256" key="2">
    <source>
        <dbReference type="SAM" id="Coils"/>
    </source>
</evidence>
<dbReference type="Gene3D" id="2.40.420.20">
    <property type="match status" value="1"/>
</dbReference>
<dbReference type="Pfam" id="PF25917">
    <property type="entry name" value="BSH_RND"/>
    <property type="match status" value="1"/>
</dbReference>
<reference evidence="6" key="1">
    <citation type="journal article" date="2014" name="Int. J. Syst. Evol. Microbiol.">
        <title>Complete genome sequence of Corynebacterium casei LMG S-19264T (=DSM 44701T), isolated from a smear-ripened cheese.</title>
        <authorList>
            <consortium name="US DOE Joint Genome Institute (JGI-PGF)"/>
            <person name="Walter F."/>
            <person name="Albersmeier A."/>
            <person name="Kalinowski J."/>
            <person name="Ruckert C."/>
        </authorList>
    </citation>
    <scope>NUCLEOTIDE SEQUENCE</scope>
    <source>
        <strain evidence="6">CGMCC 1.12987</strain>
    </source>
</reference>
<dbReference type="EMBL" id="BMGR01000009">
    <property type="protein sequence ID" value="GGG09965.1"/>
    <property type="molecule type" value="Genomic_DNA"/>
</dbReference>
<dbReference type="PANTHER" id="PTHR30469:SF33">
    <property type="entry name" value="SLR1207 PROTEIN"/>
    <property type="match status" value="1"/>
</dbReference>
<sequence>MSTKWWTENSSKSQLKDRHGQASPPVQRRKWLKGAMAFMLCVSLITTSGCALLPAEEEEEQLPAITPPQISQKPEYEVTTATLETRVPGNGKLISQKEETLFFTLEGKRLKSFEVELGQQVSAGQLIGELDVDDMQKDLRMQKLQYRTSEIQMKETLRKRDEMDPVELEQAMISFEEGRQKIADLEAEIAKARLVAPFSGTIVSLTVKKGDQIKAYDPVVILADTNQLLVAATISKDRIAQVAVGMPVVAEISNAGRFNGKVKHLPLATDDADNGGGQNPGEGGNPGDSPENYLIVELDEMPEGLNRGTPLSINIITKKKENAVVIPLAALRTIGSRTYVQVVDENGKKEVDVGIGQQTSTQVEILEGLTPGQKVVGR</sequence>
<evidence type="ECO:0000313" key="7">
    <source>
        <dbReference type="Proteomes" id="UP000644756"/>
    </source>
</evidence>
<dbReference type="Pfam" id="PF25967">
    <property type="entry name" value="RND-MFP_C"/>
    <property type="match status" value="1"/>
</dbReference>
<gene>
    <name evidence="6" type="ORF">GCM10010916_28520</name>
</gene>
<feature type="region of interest" description="Disordered" evidence="3">
    <location>
        <begin position="1"/>
        <end position="24"/>
    </location>
</feature>
<reference evidence="6" key="2">
    <citation type="submission" date="2020-09" db="EMBL/GenBank/DDBJ databases">
        <authorList>
            <person name="Sun Q."/>
            <person name="Zhou Y."/>
        </authorList>
    </citation>
    <scope>NUCLEOTIDE SEQUENCE</scope>
    <source>
        <strain evidence="6">CGMCC 1.12987</strain>
    </source>
</reference>
<keyword evidence="1" id="KW-0813">Transport</keyword>
<feature type="compositionally biased region" description="Gly residues" evidence="3">
    <location>
        <begin position="274"/>
        <end position="286"/>
    </location>
</feature>
<feature type="compositionally biased region" description="Polar residues" evidence="3">
    <location>
        <begin position="1"/>
        <end position="13"/>
    </location>
</feature>
<protein>
    <submittedName>
        <fullName evidence="6">MexH family multidrug efflux RND transporter periplasmic adaptor subunit</fullName>
    </submittedName>
</protein>
<feature type="domain" description="Multidrug resistance protein MdtA-like C-terminal permuted SH3" evidence="5">
    <location>
        <begin position="322"/>
        <end position="376"/>
    </location>
</feature>
<organism evidence="6 7">
    <name type="scientific">Paenibacillus abyssi</name>
    <dbReference type="NCBI Taxonomy" id="1340531"/>
    <lineage>
        <taxon>Bacteria</taxon>
        <taxon>Bacillati</taxon>
        <taxon>Bacillota</taxon>
        <taxon>Bacilli</taxon>
        <taxon>Bacillales</taxon>
        <taxon>Paenibacillaceae</taxon>
        <taxon>Paenibacillus</taxon>
    </lineage>
</organism>
<feature type="coiled-coil region" evidence="2">
    <location>
        <begin position="168"/>
        <end position="195"/>
    </location>
</feature>
<evidence type="ECO:0000256" key="3">
    <source>
        <dbReference type="SAM" id="MobiDB-lite"/>
    </source>
</evidence>